<dbReference type="PANTHER" id="PTHR31589">
    <property type="entry name" value="PROTEIN, PUTATIVE (DUF239)-RELATED-RELATED"/>
    <property type="match status" value="1"/>
</dbReference>
<proteinExistence type="predicted"/>
<comment type="caution">
    <text evidence="3">The sequence shown here is derived from an EMBL/GenBank/DDBJ whole genome shotgun (WGS) entry which is preliminary data.</text>
</comment>
<feature type="chain" id="PRO_5043516424" description="Neprosin PEP catalytic domain-containing protein" evidence="1">
    <location>
        <begin position="18"/>
        <end position="303"/>
    </location>
</feature>
<dbReference type="Gene3D" id="3.90.1320.10">
    <property type="entry name" value="Outer-capsid protein sigma 3, large lobe"/>
    <property type="match status" value="1"/>
</dbReference>
<evidence type="ECO:0000256" key="1">
    <source>
        <dbReference type="SAM" id="SignalP"/>
    </source>
</evidence>
<accession>A0AAV0YCJ0</accession>
<dbReference type="Proteomes" id="UP001157006">
    <property type="component" value="Unassembled WGS sequence"/>
</dbReference>
<feature type="signal peptide" evidence="1">
    <location>
        <begin position="1"/>
        <end position="17"/>
    </location>
</feature>
<feature type="domain" description="Neprosin PEP catalytic" evidence="2">
    <location>
        <begin position="49"/>
        <end position="302"/>
    </location>
</feature>
<evidence type="ECO:0000313" key="4">
    <source>
        <dbReference type="Proteomes" id="UP001157006"/>
    </source>
</evidence>
<dbReference type="PROSITE" id="PS52045">
    <property type="entry name" value="NEPROSIN_PEP_CD"/>
    <property type="match status" value="1"/>
</dbReference>
<dbReference type="EMBL" id="CATIWC010000797">
    <property type="protein sequence ID" value="CAI8583561.1"/>
    <property type="molecule type" value="Genomic_DNA"/>
</dbReference>
<dbReference type="InterPro" id="IPR053168">
    <property type="entry name" value="Glutamic_endopeptidase"/>
</dbReference>
<keyword evidence="1" id="KW-0732">Signal</keyword>
<protein>
    <recommendedName>
        <fullName evidence="2">Neprosin PEP catalytic domain-containing protein</fullName>
    </recommendedName>
</protein>
<dbReference type="InterPro" id="IPR004314">
    <property type="entry name" value="Neprosin"/>
</dbReference>
<dbReference type="Pfam" id="PF03080">
    <property type="entry name" value="Neprosin"/>
    <property type="match status" value="1"/>
</dbReference>
<gene>
    <name evidence="3" type="ORF">VFH_U032840</name>
</gene>
<evidence type="ECO:0000313" key="3">
    <source>
        <dbReference type="EMBL" id="CAI8583561.1"/>
    </source>
</evidence>
<reference evidence="3 4" key="1">
    <citation type="submission" date="2023-01" db="EMBL/GenBank/DDBJ databases">
        <authorList>
            <person name="Kreplak J."/>
        </authorList>
    </citation>
    <scope>NUCLEOTIDE SEQUENCE [LARGE SCALE GENOMIC DNA]</scope>
</reference>
<evidence type="ECO:0000259" key="2">
    <source>
        <dbReference type="PROSITE" id="PS52045"/>
    </source>
</evidence>
<dbReference type="PANTHER" id="PTHR31589:SF223">
    <property type="entry name" value="PROTEIN, PUTATIVE (DUF239)-RELATED"/>
    <property type="match status" value="1"/>
</dbReference>
<sequence length="303" mass="34012">MIHILLLVMCLVTIITGHRDHGMQSGLKEDLELERQLNILNKPPIKSIHTKSGYIIDCVDINKQPAFNHPLLKNHKLQRKSIFERNISETRGQSSASHLYVKRGEGDNIDKISIGWHVFPELYNDNQTHLYLFWMSGKNGCFNMLCKGFIQVDRSYTFGARISITSTFGGTIMEMPLQIAQDKGGNWWLKVLNKDVGYFPAALFSSFNGADQVGFGGYTVTPAGTDSPTMGSGHKPDGDFTHASYFRFLKFLNKIQKHFDPLPFMVGIDNDAPNCYGVTNYEDRKRSNGYSIQFGGPGGKCSN</sequence>
<organism evidence="3 4">
    <name type="scientific">Vicia faba</name>
    <name type="common">Broad bean</name>
    <name type="synonym">Faba vulgaris</name>
    <dbReference type="NCBI Taxonomy" id="3906"/>
    <lineage>
        <taxon>Eukaryota</taxon>
        <taxon>Viridiplantae</taxon>
        <taxon>Streptophyta</taxon>
        <taxon>Embryophyta</taxon>
        <taxon>Tracheophyta</taxon>
        <taxon>Spermatophyta</taxon>
        <taxon>Magnoliopsida</taxon>
        <taxon>eudicotyledons</taxon>
        <taxon>Gunneridae</taxon>
        <taxon>Pentapetalae</taxon>
        <taxon>rosids</taxon>
        <taxon>fabids</taxon>
        <taxon>Fabales</taxon>
        <taxon>Fabaceae</taxon>
        <taxon>Papilionoideae</taxon>
        <taxon>50 kb inversion clade</taxon>
        <taxon>NPAAA clade</taxon>
        <taxon>Hologalegina</taxon>
        <taxon>IRL clade</taxon>
        <taxon>Fabeae</taxon>
        <taxon>Vicia</taxon>
    </lineage>
</organism>
<keyword evidence="4" id="KW-1185">Reference proteome</keyword>
<dbReference type="AlphaFoldDB" id="A0AAV0YCJ0"/>
<name>A0AAV0YCJ0_VICFA</name>